<comment type="caution">
    <text evidence="1">The sequence shown here is derived from an EMBL/GenBank/DDBJ whole genome shotgun (WGS) entry which is preliminary data.</text>
</comment>
<gene>
    <name evidence="1" type="primary">mge1</name>
    <name evidence="1" type="ORF">LOY88_003305</name>
</gene>
<reference evidence="1" key="1">
    <citation type="journal article" date="2022" name="bioRxiv">
        <title>Population genetic analysis of Ophidiomyces ophidiicola, the causative agent of snake fungal disease, indicates recent introductions to the USA.</title>
        <authorList>
            <person name="Ladner J.T."/>
            <person name="Palmer J.M."/>
            <person name="Ettinger C.L."/>
            <person name="Stajich J.E."/>
            <person name="Farrell T.M."/>
            <person name="Glorioso B.M."/>
            <person name="Lawson B."/>
            <person name="Price S.J."/>
            <person name="Stengle A.G."/>
            <person name="Grear D.A."/>
            <person name="Lorch J.M."/>
        </authorList>
    </citation>
    <scope>NUCLEOTIDE SEQUENCE</scope>
    <source>
        <strain evidence="1">NWHC 24266-5</strain>
    </source>
</reference>
<protein>
    <submittedName>
        <fullName evidence="1">GrpE, mitochondrial</fullName>
    </submittedName>
</protein>
<dbReference type="EMBL" id="JALBCA010000043">
    <property type="protein sequence ID" value="KAI2386924.1"/>
    <property type="molecule type" value="Genomic_DNA"/>
</dbReference>
<sequence>MFRRALLRQSQAFKPTFSARSISTSPLYRRQTPTYTHTQTFRPLHSTLSRRYNSTDSQDKKPEQDAAATSAEGTAESKISDAEAALQKEIEKQEKEIVDLKDRYLRSVADFRNLQERTRRDVDAARSFAIQRFGADLIESIDNFERALEAVPSDKLSNGENKELTDLYDGLKMTETVIMNTLKKHGLERFDPSELVENKPQKFNPKLHEATFMAPAPGKEDGDILHVQTKGFMLNGRVLRAAKVGVVKNA</sequence>
<proteinExistence type="predicted"/>
<name>A0ACB8UWQ6_9EURO</name>
<accession>A0ACB8UWQ6</accession>
<evidence type="ECO:0000313" key="1">
    <source>
        <dbReference type="EMBL" id="KAI2386924.1"/>
    </source>
</evidence>
<organism evidence="1">
    <name type="scientific">Ophidiomyces ophidiicola</name>
    <dbReference type="NCBI Taxonomy" id="1387563"/>
    <lineage>
        <taxon>Eukaryota</taxon>
        <taxon>Fungi</taxon>
        <taxon>Dikarya</taxon>
        <taxon>Ascomycota</taxon>
        <taxon>Pezizomycotina</taxon>
        <taxon>Eurotiomycetes</taxon>
        <taxon>Eurotiomycetidae</taxon>
        <taxon>Onygenales</taxon>
        <taxon>Onygenaceae</taxon>
        <taxon>Ophidiomyces</taxon>
    </lineage>
</organism>